<sequence>MRYGEKKKTKTAREAATEAANQKALALKTK</sequence>
<dbReference type="AlphaFoldDB" id="A0A0G1UXF9"/>
<dbReference type="EMBL" id="LCPO01000011">
    <property type="protein sequence ID" value="KKU98934.1"/>
    <property type="molecule type" value="Genomic_DNA"/>
</dbReference>
<evidence type="ECO:0000256" key="1">
    <source>
        <dbReference type="SAM" id="MobiDB-lite"/>
    </source>
</evidence>
<protein>
    <submittedName>
        <fullName evidence="2">Uncharacterized protein</fullName>
    </submittedName>
</protein>
<organism evidence="2 3">
    <name type="scientific">Candidatus Jorgensenbacteria bacterium GW2011_GWC1_48_8</name>
    <dbReference type="NCBI Taxonomy" id="1618666"/>
    <lineage>
        <taxon>Bacteria</taxon>
        <taxon>Candidatus Joergenseniibacteriota</taxon>
    </lineage>
</organism>
<name>A0A0G1UXF9_9BACT</name>
<evidence type="ECO:0000313" key="3">
    <source>
        <dbReference type="Proteomes" id="UP000034600"/>
    </source>
</evidence>
<feature type="region of interest" description="Disordered" evidence="1">
    <location>
        <begin position="1"/>
        <end position="30"/>
    </location>
</feature>
<comment type="caution">
    <text evidence="2">The sequence shown here is derived from an EMBL/GenBank/DDBJ whole genome shotgun (WGS) entry which is preliminary data.</text>
</comment>
<feature type="compositionally biased region" description="Basic and acidic residues" evidence="1">
    <location>
        <begin position="1"/>
        <end position="16"/>
    </location>
</feature>
<accession>A0A0G1UXF9</accession>
<gene>
    <name evidence="2" type="ORF">UY32_C0011G0019</name>
</gene>
<feature type="non-terminal residue" evidence="2">
    <location>
        <position position="30"/>
    </location>
</feature>
<dbReference type="Proteomes" id="UP000034600">
    <property type="component" value="Unassembled WGS sequence"/>
</dbReference>
<proteinExistence type="predicted"/>
<reference evidence="2 3" key="1">
    <citation type="journal article" date="2015" name="Nature">
        <title>rRNA introns, odd ribosomes, and small enigmatic genomes across a large radiation of phyla.</title>
        <authorList>
            <person name="Brown C.T."/>
            <person name="Hug L.A."/>
            <person name="Thomas B.C."/>
            <person name="Sharon I."/>
            <person name="Castelle C.J."/>
            <person name="Singh A."/>
            <person name="Wilkins M.J."/>
            <person name="Williams K.H."/>
            <person name="Banfield J.F."/>
        </authorList>
    </citation>
    <scope>NUCLEOTIDE SEQUENCE [LARGE SCALE GENOMIC DNA]</scope>
</reference>
<feature type="compositionally biased region" description="Low complexity" evidence="1">
    <location>
        <begin position="17"/>
        <end position="30"/>
    </location>
</feature>
<evidence type="ECO:0000313" key="2">
    <source>
        <dbReference type="EMBL" id="KKU98934.1"/>
    </source>
</evidence>